<dbReference type="GO" id="GO:0004523">
    <property type="term" value="F:RNA-DNA hybrid ribonuclease activity"/>
    <property type="evidence" value="ECO:0007669"/>
    <property type="project" value="UniProtKB-UniRule"/>
</dbReference>
<evidence type="ECO:0000256" key="9">
    <source>
        <dbReference type="ARBA" id="ARBA00022759"/>
    </source>
</evidence>
<dbReference type="PROSITE" id="PS51975">
    <property type="entry name" value="RNASE_H_2"/>
    <property type="match status" value="1"/>
</dbReference>
<keyword evidence="8 12" id="KW-0479">Metal-binding</keyword>
<dbReference type="EC" id="3.1.26.4" evidence="13"/>
<keyword evidence="16" id="KW-1185">Reference proteome</keyword>
<dbReference type="SUPFAM" id="SSF53098">
    <property type="entry name" value="Ribonuclease H-like"/>
    <property type="match status" value="1"/>
</dbReference>
<evidence type="ECO:0000256" key="5">
    <source>
        <dbReference type="ARBA" id="ARBA00007383"/>
    </source>
</evidence>
<dbReference type="GO" id="GO:0046872">
    <property type="term" value="F:metal ion binding"/>
    <property type="evidence" value="ECO:0007669"/>
    <property type="project" value="UniProtKB-KW"/>
</dbReference>
<sequence>MLGADEAGKGPVLGPMVAGAVRADPAAIPDAVDDSKRLTPARREDLDAALRDDDRVACAVAHVDVARIDAPDTDMNRLTVAGQAEALAQVARDGDRAVVDAGDTSESRFARRVADAVAAGADDSPGASVDVTAEHGADESYPVVAAASVVAKVERDRVVAELDERYRDRGYDGIGSGYPSDPATRDFLREYVAREGDLPDCARRSWSTCDDVLAANAQSALDEF</sequence>
<dbReference type="FunFam" id="1.10.10.460:FF:000001">
    <property type="entry name" value="Ribonuclease"/>
    <property type="match status" value="1"/>
</dbReference>
<dbReference type="EMBL" id="JBHTAH010000005">
    <property type="protein sequence ID" value="MFC7069456.1"/>
    <property type="molecule type" value="Genomic_DNA"/>
</dbReference>
<keyword evidence="10 12" id="KW-0378">Hydrolase</keyword>
<dbReference type="AlphaFoldDB" id="A0ABD5W7Y1"/>
<evidence type="ECO:0000259" key="14">
    <source>
        <dbReference type="PROSITE" id="PS51975"/>
    </source>
</evidence>
<dbReference type="Gene3D" id="1.10.10.460">
    <property type="entry name" value="Ribonuclease hii. Domain 2"/>
    <property type="match status" value="1"/>
</dbReference>
<evidence type="ECO:0000256" key="2">
    <source>
        <dbReference type="ARBA" id="ARBA00001946"/>
    </source>
</evidence>
<keyword evidence="7 12" id="KW-0540">Nuclease</keyword>
<dbReference type="GO" id="GO:0003723">
    <property type="term" value="F:RNA binding"/>
    <property type="evidence" value="ECO:0007669"/>
    <property type="project" value="UniProtKB-UniRule"/>
</dbReference>
<comment type="caution">
    <text evidence="15">The sequence shown here is derived from an EMBL/GenBank/DDBJ whole genome shotgun (WGS) entry which is preliminary data.</text>
</comment>
<comment type="catalytic activity">
    <reaction evidence="1 12 13">
        <text>Endonucleolytic cleavage to 5'-phosphomonoester.</text>
        <dbReference type="EC" id="3.1.26.4"/>
    </reaction>
</comment>
<evidence type="ECO:0000256" key="13">
    <source>
        <dbReference type="RuleBase" id="RU003515"/>
    </source>
</evidence>
<dbReference type="InterPro" id="IPR012337">
    <property type="entry name" value="RNaseH-like_sf"/>
</dbReference>
<dbReference type="PANTHER" id="PTHR10954">
    <property type="entry name" value="RIBONUCLEASE H2 SUBUNIT A"/>
    <property type="match status" value="1"/>
</dbReference>
<dbReference type="GO" id="GO:0005737">
    <property type="term" value="C:cytoplasm"/>
    <property type="evidence" value="ECO:0007669"/>
    <property type="project" value="UniProtKB-SubCell"/>
</dbReference>
<evidence type="ECO:0000256" key="8">
    <source>
        <dbReference type="ARBA" id="ARBA00022723"/>
    </source>
</evidence>
<gene>
    <name evidence="15" type="primary">rnhB</name>
    <name evidence="15" type="ORF">ACFQL9_07375</name>
</gene>
<reference evidence="15 16" key="1">
    <citation type="journal article" date="2019" name="Int. J. Syst. Evol. Microbiol.">
        <title>The Global Catalogue of Microorganisms (GCM) 10K type strain sequencing project: providing services to taxonomists for standard genome sequencing and annotation.</title>
        <authorList>
            <consortium name="The Broad Institute Genomics Platform"/>
            <consortium name="The Broad Institute Genome Sequencing Center for Infectious Disease"/>
            <person name="Wu L."/>
            <person name="Ma J."/>
        </authorList>
    </citation>
    <scope>NUCLEOTIDE SEQUENCE [LARGE SCALE GENOMIC DNA]</scope>
    <source>
        <strain evidence="15 16">DT31</strain>
    </source>
</reference>
<evidence type="ECO:0000313" key="16">
    <source>
        <dbReference type="Proteomes" id="UP001596461"/>
    </source>
</evidence>
<evidence type="ECO:0000256" key="7">
    <source>
        <dbReference type="ARBA" id="ARBA00022722"/>
    </source>
</evidence>
<dbReference type="InterPro" id="IPR036397">
    <property type="entry name" value="RNaseH_sf"/>
</dbReference>
<comment type="cofactor">
    <cofactor evidence="12">
        <name>Mn(2+)</name>
        <dbReference type="ChEBI" id="CHEBI:29035"/>
    </cofactor>
    <cofactor evidence="12">
        <name>Mg(2+)</name>
        <dbReference type="ChEBI" id="CHEBI:18420"/>
    </cofactor>
    <text evidence="12">Manganese or magnesium. Binds 1 divalent metal ion per monomer in the absence of substrate. May bind a second metal ion after substrate binding.</text>
</comment>
<keyword evidence="9 12" id="KW-0255">Endonuclease</keyword>
<dbReference type="InterPro" id="IPR001352">
    <property type="entry name" value="RNase_HII/HIII"/>
</dbReference>
<proteinExistence type="inferred from homology"/>
<accession>A0ABD5W7Y1</accession>
<dbReference type="GeneID" id="81125208"/>
<feature type="binding site" evidence="12">
    <location>
        <position position="5"/>
    </location>
    <ligand>
        <name>a divalent metal cation</name>
        <dbReference type="ChEBI" id="CHEBI:60240"/>
    </ligand>
</feature>
<evidence type="ECO:0000256" key="10">
    <source>
        <dbReference type="ARBA" id="ARBA00022801"/>
    </source>
</evidence>
<evidence type="ECO:0000256" key="6">
    <source>
        <dbReference type="ARBA" id="ARBA00022490"/>
    </source>
</evidence>
<name>A0ABD5W7Y1_9EURY</name>
<feature type="binding site" evidence="12">
    <location>
        <position position="6"/>
    </location>
    <ligand>
        <name>a divalent metal cation</name>
        <dbReference type="ChEBI" id="CHEBI:60240"/>
    </ligand>
</feature>
<comment type="function">
    <text evidence="3 13">Endonuclease that specifically degrades the RNA of RNA-DNA hybrids.</text>
</comment>
<comment type="similarity">
    <text evidence="5 13">Belongs to the RNase HII family.</text>
</comment>
<organism evidence="15 16">
    <name type="scientific">Halobaculum lipolyticum</name>
    <dbReference type="NCBI Taxonomy" id="3032001"/>
    <lineage>
        <taxon>Archaea</taxon>
        <taxon>Methanobacteriati</taxon>
        <taxon>Methanobacteriota</taxon>
        <taxon>Stenosarchaea group</taxon>
        <taxon>Halobacteria</taxon>
        <taxon>Halobacteriales</taxon>
        <taxon>Haloferacaceae</taxon>
        <taxon>Halobaculum</taxon>
    </lineage>
</organism>
<protein>
    <recommendedName>
        <fullName evidence="13">Ribonuclease</fullName>
        <ecNumber evidence="13">3.1.26.4</ecNumber>
    </recommendedName>
</protein>
<evidence type="ECO:0000313" key="15">
    <source>
        <dbReference type="EMBL" id="MFC7069456.1"/>
    </source>
</evidence>
<dbReference type="NCBIfam" id="TIGR00729">
    <property type="entry name" value="ribonuclease HII"/>
    <property type="match status" value="1"/>
</dbReference>
<feature type="binding site" evidence="12">
    <location>
        <position position="100"/>
    </location>
    <ligand>
        <name>a divalent metal cation</name>
        <dbReference type="ChEBI" id="CHEBI:60240"/>
    </ligand>
</feature>
<evidence type="ECO:0000256" key="12">
    <source>
        <dbReference type="PROSITE-ProRule" id="PRU01319"/>
    </source>
</evidence>
<evidence type="ECO:0000256" key="1">
    <source>
        <dbReference type="ARBA" id="ARBA00000077"/>
    </source>
</evidence>
<comment type="subcellular location">
    <subcellularLocation>
        <location evidence="4">Cytoplasm</location>
    </subcellularLocation>
</comment>
<dbReference type="RefSeq" id="WP_284030376.1">
    <property type="nucleotide sequence ID" value="NZ_CP126154.1"/>
</dbReference>
<feature type="domain" description="RNase H type-2" evidence="14">
    <location>
        <begin position="1"/>
        <end position="218"/>
    </location>
</feature>
<comment type="cofactor">
    <cofactor evidence="2">
        <name>Mg(2+)</name>
        <dbReference type="ChEBI" id="CHEBI:18420"/>
    </cofactor>
</comment>
<dbReference type="Pfam" id="PF01351">
    <property type="entry name" value="RNase_HII"/>
    <property type="match status" value="1"/>
</dbReference>
<evidence type="ECO:0000256" key="3">
    <source>
        <dbReference type="ARBA" id="ARBA00004065"/>
    </source>
</evidence>
<evidence type="ECO:0000256" key="11">
    <source>
        <dbReference type="ARBA" id="ARBA00023211"/>
    </source>
</evidence>
<dbReference type="InterPro" id="IPR024567">
    <property type="entry name" value="RNase_HII/HIII_dom"/>
</dbReference>
<keyword evidence="6" id="KW-0963">Cytoplasm</keyword>
<dbReference type="Proteomes" id="UP001596461">
    <property type="component" value="Unassembled WGS sequence"/>
</dbReference>
<evidence type="ECO:0000256" key="4">
    <source>
        <dbReference type="ARBA" id="ARBA00004496"/>
    </source>
</evidence>
<dbReference type="PANTHER" id="PTHR10954:SF23">
    <property type="entry name" value="RIBONUCLEASE"/>
    <property type="match status" value="1"/>
</dbReference>
<keyword evidence="11" id="KW-0464">Manganese</keyword>
<dbReference type="InterPro" id="IPR004649">
    <property type="entry name" value="RNase_H2_suA"/>
</dbReference>
<dbReference type="Gene3D" id="3.30.420.10">
    <property type="entry name" value="Ribonuclease H-like superfamily/Ribonuclease H"/>
    <property type="match status" value="1"/>
</dbReference>
<dbReference type="GO" id="GO:0006401">
    <property type="term" value="P:RNA catabolic process"/>
    <property type="evidence" value="ECO:0007669"/>
    <property type="project" value="UniProtKB-UniRule"/>
</dbReference>
<dbReference type="InterPro" id="IPR023160">
    <property type="entry name" value="RNase_HII_hlx-loop-hlx_cap_dom"/>
</dbReference>